<name>A0A1I3MVL1_9PLAN</name>
<proteinExistence type="predicted"/>
<feature type="domain" description="PPM-type phosphatase" evidence="3">
    <location>
        <begin position="22"/>
        <end position="244"/>
    </location>
</feature>
<dbReference type="PANTHER" id="PTHR43156:SF2">
    <property type="entry name" value="STAGE II SPORULATION PROTEIN E"/>
    <property type="match status" value="1"/>
</dbReference>
<gene>
    <name evidence="4" type="ORF">SAMN05421753_114123</name>
</gene>
<evidence type="ECO:0000313" key="4">
    <source>
        <dbReference type="EMBL" id="SFJ01018.1"/>
    </source>
</evidence>
<sequence>MVCMEVWGGNAATDKRVETLGLKSWVYNRPFHQDSRGGDVYYLSNCATGRISRMLVADVSGHGSEVGAVAAKLRMLMRKHVNRIEQRDFMMELNREFSNLRHVGGFATAVAGTYFAPTGRLTVTNAGHPPPLIRRASSSTWKSLMDANTPGLSDLPLGILEETDYGERKLNMRAGDLLLFYSDSLIECKNSEGDLLGVNGLLQVLDELGSMSAETLVAQLLKSLAELFPGNLTEDDVTIVLMQSTSHEAGLPFRNRWRAPWLFLKGCLRDVLNGQSLPWPEFTRTNMGGALLDRWNRPGRGHDSQAASPLESSTEKQTGQSR</sequence>
<evidence type="ECO:0000256" key="1">
    <source>
        <dbReference type="ARBA" id="ARBA00022801"/>
    </source>
</evidence>
<dbReference type="GO" id="GO:0016791">
    <property type="term" value="F:phosphatase activity"/>
    <property type="evidence" value="ECO:0007669"/>
    <property type="project" value="TreeGrafter"/>
</dbReference>
<feature type="region of interest" description="Disordered" evidence="2">
    <location>
        <begin position="293"/>
        <end position="322"/>
    </location>
</feature>
<dbReference type="SMART" id="SM00331">
    <property type="entry name" value="PP2C_SIG"/>
    <property type="match status" value="1"/>
</dbReference>
<dbReference type="PANTHER" id="PTHR43156">
    <property type="entry name" value="STAGE II SPORULATION PROTEIN E-RELATED"/>
    <property type="match status" value="1"/>
</dbReference>
<dbReference type="Proteomes" id="UP000199518">
    <property type="component" value="Unassembled WGS sequence"/>
</dbReference>
<dbReference type="Gene3D" id="3.60.40.10">
    <property type="entry name" value="PPM-type phosphatase domain"/>
    <property type="match status" value="1"/>
</dbReference>
<dbReference type="Pfam" id="PF07228">
    <property type="entry name" value="SpoIIE"/>
    <property type="match status" value="1"/>
</dbReference>
<evidence type="ECO:0000313" key="5">
    <source>
        <dbReference type="Proteomes" id="UP000199518"/>
    </source>
</evidence>
<keyword evidence="1" id="KW-0378">Hydrolase</keyword>
<protein>
    <submittedName>
        <fullName evidence="4">Stage II sporulation protein E (SpoIIE)</fullName>
    </submittedName>
</protein>
<accession>A0A1I3MVL1</accession>
<dbReference type="AlphaFoldDB" id="A0A1I3MVL1"/>
<feature type="compositionally biased region" description="Polar residues" evidence="2">
    <location>
        <begin position="305"/>
        <end position="322"/>
    </location>
</feature>
<organism evidence="4 5">
    <name type="scientific">Planctomicrobium piriforme</name>
    <dbReference type="NCBI Taxonomy" id="1576369"/>
    <lineage>
        <taxon>Bacteria</taxon>
        <taxon>Pseudomonadati</taxon>
        <taxon>Planctomycetota</taxon>
        <taxon>Planctomycetia</taxon>
        <taxon>Planctomycetales</taxon>
        <taxon>Planctomycetaceae</taxon>
        <taxon>Planctomicrobium</taxon>
    </lineage>
</organism>
<feature type="compositionally biased region" description="Basic and acidic residues" evidence="2">
    <location>
        <begin position="294"/>
        <end position="303"/>
    </location>
</feature>
<dbReference type="InterPro" id="IPR052016">
    <property type="entry name" value="Bact_Sigma-Reg"/>
</dbReference>
<dbReference type="InterPro" id="IPR001932">
    <property type="entry name" value="PPM-type_phosphatase-like_dom"/>
</dbReference>
<dbReference type="STRING" id="1576369.SAMN05421753_114123"/>
<evidence type="ECO:0000259" key="3">
    <source>
        <dbReference type="SMART" id="SM00331"/>
    </source>
</evidence>
<keyword evidence="5" id="KW-1185">Reference proteome</keyword>
<dbReference type="InterPro" id="IPR036457">
    <property type="entry name" value="PPM-type-like_dom_sf"/>
</dbReference>
<evidence type="ECO:0000256" key="2">
    <source>
        <dbReference type="SAM" id="MobiDB-lite"/>
    </source>
</evidence>
<dbReference type="EMBL" id="FOQD01000014">
    <property type="protein sequence ID" value="SFJ01018.1"/>
    <property type="molecule type" value="Genomic_DNA"/>
</dbReference>
<reference evidence="5" key="1">
    <citation type="submission" date="2016-10" db="EMBL/GenBank/DDBJ databases">
        <authorList>
            <person name="Varghese N."/>
            <person name="Submissions S."/>
        </authorList>
    </citation>
    <scope>NUCLEOTIDE SEQUENCE [LARGE SCALE GENOMIC DNA]</scope>
    <source>
        <strain evidence="5">DSM 26348</strain>
    </source>
</reference>
<dbReference type="SUPFAM" id="SSF81606">
    <property type="entry name" value="PP2C-like"/>
    <property type="match status" value="1"/>
</dbReference>